<dbReference type="InterPro" id="IPR000742">
    <property type="entry name" value="EGF"/>
</dbReference>
<evidence type="ECO:0000256" key="3">
    <source>
        <dbReference type="SAM" id="MobiDB-lite"/>
    </source>
</evidence>
<feature type="signal peptide" evidence="5">
    <location>
        <begin position="1"/>
        <end position="17"/>
    </location>
</feature>
<feature type="disulfide bond" evidence="2">
    <location>
        <begin position="928"/>
        <end position="937"/>
    </location>
</feature>
<comment type="caution">
    <text evidence="7">The sequence shown here is derived from an EMBL/GenBank/DDBJ whole genome shotgun (WGS) entry which is preliminary data.</text>
</comment>
<dbReference type="PROSITE" id="PS50026">
    <property type="entry name" value="EGF_3"/>
    <property type="match status" value="3"/>
</dbReference>
<dbReference type="Pfam" id="PF07974">
    <property type="entry name" value="EGF_2"/>
    <property type="match status" value="1"/>
</dbReference>
<evidence type="ECO:0000313" key="7">
    <source>
        <dbReference type="EMBL" id="KAJ8602665.1"/>
    </source>
</evidence>
<evidence type="ECO:0000256" key="4">
    <source>
        <dbReference type="SAM" id="Phobius"/>
    </source>
</evidence>
<dbReference type="InterPro" id="IPR013111">
    <property type="entry name" value="EGF_extracell"/>
</dbReference>
<keyword evidence="8" id="KW-1185">Reference proteome</keyword>
<feature type="transmembrane region" description="Helical" evidence="4">
    <location>
        <begin position="1095"/>
        <end position="1118"/>
    </location>
</feature>
<feature type="disulfide bond" evidence="2">
    <location>
        <begin position="885"/>
        <end position="894"/>
    </location>
</feature>
<reference evidence="7" key="1">
    <citation type="submission" date="2023-01" db="EMBL/GenBank/DDBJ databases">
        <title>Metagenome sequencing of chrysophaentin producing Chrysophaeum taylorii.</title>
        <authorList>
            <person name="Davison J."/>
            <person name="Bewley C."/>
        </authorList>
    </citation>
    <scope>NUCLEOTIDE SEQUENCE</scope>
    <source>
        <strain evidence="7">NIES-1699</strain>
    </source>
</reference>
<name>A0AAD7XLK1_9STRA</name>
<organism evidence="7 8">
    <name type="scientific">Chrysophaeum taylorii</name>
    <dbReference type="NCBI Taxonomy" id="2483200"/>
    <lineage>
        <taxon>Eukaryota</taxon>
        <taxon>Sar</taxon>
        <taxon>Stramenopiles</taxon>
        <taxon>Ochrophyta</taxon>
        <taxon>Pelagophyceae</taxon>
        <taxon>Pelagomonadales</taxon>
        <taxon>Pelagomonadaceae</taxon>
        <taxon>Chrysophaeum</taxon>
    </lineage>
</organism>
<keyword evidence="5" id="KW-0732">Signal</keyword>
<evidence type="ECO:0000259" key="6">
    <source>
        <dbReference type="PROSITE" id="PS50026"/>
    </source>
</evidence>
<dbReference type="AlphaFoldDB" id="A0AAD7XLK1"/>
<dbReference type="PROSITE" id="PS01186">
    <property type="entry name" value="EGF_2"/>
    <property type="match status" value="2"/>
</dbReference>
<feature type="domain" description="EGF-like" evidence="6">
    <location>
        <begin position="939"/>
        <end position="970"/>
    </location>
</feature>
<gene>
    <name evidence="7" type="ORF">CTAYLR_004118</name>
</gene>
<evidence type="ECO:0000256" key="1">
    <source>
        <dbReference type="ARBA" id="ARBA00023157"/>
    </source>
</evidence>
<dbReference type="Gene3D" id="2.10.25.10">
    <property type="entry name" value="Laminin"/>
    <property type="match status" value="2"/>
</dbReference>
<sequence length="1222" mass="132250">MWRVVVLFLGWTRAAVGECPSEVVEYPPSGGSFGIGSEHGGGYEDGAVACWVLEVEGSAITVSFDFVHTEFQRDFVRVVRDDGEVEIELSGELTTPYVVRVETRKISVEFSADETYHSEPLTMQLGFRASYFDSSDGRCVNECNQKHGVCTNGLCDCEEEWGPDGTTDCSIATTKLTNDFTFQIQNLTIGAWAYFRFDVPHTETVLVELVDYGGVDADPRLMIARDTVPTLSHYRYNDWFNWYYDCSDIHYLRGDIGPGTYFVGVTNDRFRAKDDGLFANLTLRVGTTPGEYRCLLDCNGHGTCDTSTGDCACDEGWEGSEVNAPDTCQFEINQDLVLEGPLESSVRIGNWDYYAISVPSSSKSTLRTTLFVEFASLSPHSYPVVFARYGEVPRLWQGYLPTYDAFDADVGDRAGFELVQGQRQVLLLNSSVLRAGVWYVGVYNIWGHNGAEQYNSHDTCTYRIEANFFSAGTPCPSTANGFCDGFACDFNSGECACPSTRLWRDCSFVAETLIKNGATISRRALAVEDTEYFLVSLSRADLDAKKNVVVTVKVSSSSSSQTTTPVVLARFGDLPFPNDLSKYDDHDLLSTFYHDPTHQILLDAEELESAGPGDWYVAVNNPESSQSSLDFSISVLWAAEVPCPAKNNLTCSDAGACVASLGRCDCDDGFAMDDCSADGVFRLSRDNPSTNSGPPIAPDDWAFWSIVVGCEDRKVKVTFHTWNDGALPFLVMRRGKLPLMATGTYDYWDYYTGENGNEPTQIIQVTACYEACPSGCCVSPLYPGTSFSTGAPQPGVYYVGVYNLPIAGESIVDYSMEISVSFTSSAVEKKICTNCAEGFAGRACEEPCPGVAPVDVYSNSPSGTDSVCSGNGACSQTTSPPLCSCDDGFVGAECELSCPTKSNDDHHDEFCSGRGVCDLSDGEATCVCEPPYGGPACADACPESCGPNGRCSFADHACVCDDGYVGDVCEFECPGGGVCSSRGRCVVVHSYHGDPLRAACECDDAYHGTDCDLQCPFAGAPEALECAGNGVCTLSSEDDASAFCECFAGFRGTACDEPLNATTVDEEEEEATTSKKKKKTSTSTTKHQAGGFGRAASAGLAATAVALLVLAVAAVLLAERRKREISRYERLVREGLAVVVDAKAQALVTAAPTVAIVFAAELARGFVFRGFDDVWLGTRADAAVATNANTIPLNIFPFFFDTRARNLNLTLRQDMVEEYFTE</sequence>
<accession>A0AAD7XLK1</accession>
<dbReference type="SMART" id="SM00181">
    <property type="entry name" value="EGF"/>
    <property type="match status" value="7"/>
</dbReference>
<dbReference type="Gene3D" id="2.60.120.380">
    <property type="match status" value="1"/>
</dbReference>
<evidence type="ECO:0000313" key="8">
    <source>
        <dbReference type="Proteomes" id="UP001230188"/>
    </source>
</evidence>
<keyword evidence="2" id="KW-0245">EGF-like domain</keyword>
<evidence type="ECO:0000256" key="5">
    <source>
        <dbReference type="SAM" id="SignalP"/>
    </source>
</evidence>
<keyword evidence="1 2" id="KW-1015">Disulfide bond</keyword>
<keyword evidence="4" id="KW-1133">Transmembrane helix</keyword>
<dbReference type="PANTHER" id="PTHR24035:SF109">
    <property type="entry name" value="PROTEIN DRAPER"/>
    <property type="match status" value="1"/>
</dbReference>
<feature type="domain" description="EGF-like" evidence="6">
    <location>
        <begin position="903"/>
        <end position="938"/>
    </location>
</feature>
<proteinExistence type="predicted"/>
<dbReference type="EMBL" id="JAQMWT010000373">
    <property type="protein sequence ID" value="KAJ8602665.1"/>
    <property type="molecule type" value="Genomic_DNA"/>
</dbReference>
<feature type="region of interest" description="Disordered" evidence="3">
    <location>
        <begin position="1064"/>
        <end position="1091"/>
    </location>
</feature>
<feature type="chain" id="PRO_5042198837" description="EGF-like domain-containing protein" evidence="5">
    <location>
        <begin position="18"/>
        <end position="1222"/>
    </location>
</feature>
<feature type="domain" description="EGF-like" evidence="6">
    <location>
        <begin position="859"/>
        <end position="895"/>
    </location>
</feature>
<dbReference type="Pfam" id="PF23106">
    <property type="entry name" value="EGF_Teneurin"/>
    <property type="match status" value="1"/>
</dbReference>
<evidence type="ECO:0000256" key="2">
    <source>
        <dbReference type="PROSITE-ProRule" id="PRU00076"/>
    </source>
</evidence>
<feature type="disulfide bond" evidence="2">
    <location>
        <begin position="960"/>
        <end position="969"/>
    </location>
</feature>
<protein>
    <recommendedName>
        <fullName evidence="6">EGF-like domain-containing protein</fullName>
    </recommendedName>
</protein>
<keyword evidence="4" id="KW-0472">Membrane</keyword>
<dbReference type="Gene3D" id="2.170.300.10">
    <property type="entry name" value="Tie2 ligand-binding domain superfamily"/>
    <property type="match status" value="1"/>
</dbReference>
<comment type="caution">
    <text evidence="2">Lacks conserved residue(s) required for the propagation of feature annotation.</text>
</comment>
<keyword evidence="4" id="KW-0812">Transmembrane</keyword>
<dbReference type="InterPro" id="IPR052108">
    <property type="entry name" value="MEGF/SIB"/>
</dbReference>
<feature type="disulfide bond" evidence="2">
    <location>
        <begin position="941"/>
        <end position="951"/>
    </location>
</feature>
<dbReference type="PROSITE" id="PS00022">
    <property type="entry name" value="EGF_1"/>
    <property type="match status" value="5"/>
</dbReference>
<dbReference type="PANTHER" id="PTHR24035">
    <property type="entry name" value="MULTIPLE EPIDERMAL GROWTH FACTOR-LIKE DOMAINS PROTEIN"/>
    <property type="match status" value="1"/>
</dbReference>
<dbReference type="Proteomes" id="UP001230188">
    <property type="component" value="Unassembled WGS sequence"/>
</dbReference>